<reference evidence="1" key="1">
    <citation type="submission" date="2012-05" db="EMBL/GenBank/DDBJ databases">
        <authorList>
            <person name="Krishnakumar V."/>
            <person name="Cheung F."/>
            <person name="Xiao Y."/>
            <person name="Chan A."/>
            <person name="Moskal W.A."/>
            <person name="Town C.D."/>
        </authorList>
    </citation>
    <scope>NUCLEOTIDE SEQUENCE</scope>
</reference>
<dbReference type="EMBL" id="BT137130">
    <property type="protein sequence ID" value="AFK36925.1"/>
    <property type="molecule type" value="mRNA"/>
</dbReference>
<dbReference type="SUPFAM" id="SSF53756">
    <property type="entry name" value="UDP-Glycosyltransferase/glycogen phosphorylase"/>
    <property type="match status" value="1"/>
</dbReference>
<dbReference type="AlphaFoldDB" id="I3S9I3"/>
<dbReference type="Gene3D" id="3.40.50.2000">
    <property type="entry name" value="Glycogen Phosphorylase B"/>
    <property type="match status" value="1"/>
</dbReference>
<accession>I3S9I3</accession>
<name>I3S9I3_LOTJA</name>
<protein>
    <submittedName>
        <fullName evidence="1">Uncharacterized protein</fullName>
    </submittedName>
</protein>
<sequence length="81" mass="9084">MENFAVEVQAEMLKAIFLPFISTSHLIPVVDTARLFAMHGVDVTIITTPANATIFQTSIDRDSARGHSIRTRVVKFPLELW</sequence>
<organism evidence="1">
    <name type="scientific">Lotus japonicus</name>
    <name type="common">Lotus corniculatus var. japonicus</name>
    <dbReference type="NCBI Taxonomy" id="34305"/>
    <lineage>
        <taxon>Eukaryota</taxon>
        <taxon>Viridiplantae</taxon>
        <taxon>Streptophyta</taxon>
        <taxon>Embryophyta</taxon>
        <taxon>Tracheophyta</taxon>
        <taxon>Spermatophyta</taxon>
        <taxon>Magnoliopsida</taxon>
        <taxon>eudicotyledons</taxon>
        <taxon>Gunneridae</taxon>
        <taxon>Pentapetalae</taxon>
        <taxon>rosids</taxon>
        <taxon>fabids</taxon>
        <taxon>Fabales</taxon>
        <taxon>Fabaceae</taxon>
        <taxon>Papilionoideae</taxon>
        <taxon>50 kb inversion clade</taxon>
        <taxon>NPAAA clade</taxon>
        <taxon>Hologalegina</taxon>
        <taxon>robinioid clade</taxon>
        <taxon>Loteae</taxon>
        <taxon>Lotus</taxon>
    </lineage>
</organism>
<evidence type="ECO:0000313" key="1">
    <source>
        <dbReference type="EMBL" id="AFK36925.1"/>
    </source>
</evidence>
<proteinExistence type="evidence at transcript level"/>